<dbReference type="PANTHER" id="PTHR30413:SF8">
    <property type="entry name" value="TRANSPORT PERMEASE PROTEIN"/>
    <property type="match status" value="1"/>
</dbReference>
<keyword evidence="4 9" id="KW-1003">Cell membrane</keyword>
<evidence type="ECO:0000256" key="4">
    <source>
        <dbReference type="ARBA" id="ARBA00022475"/>
    </source>
</evidence>
<keyword evidence="7 9" id="KW-1133">Transmembrane helix</keyword>
<organism evidence="11 12">
    <name type="scientific">Candidatus Limivivens merdigallinarum</name>
    <dbReference type="NCBI Taxonomy" id="2840859"/>
    <lineage>
        <taxon>Bacteria</taxon>
        <taxon>Bacillati</taxon>
        <taxon>Bacillota</taxon>
        <taxon>Clostridia</taxon>
        <taxon>Lachnospirales</taxon>
        <taxon>Lachnospiraceae</taxon>
        <taxon>Lachnospiraceae incertae sedis</taxon>
        <taxon>Candidatus Limivivens</taxon>
    </lineage>
</organism>
<comment type="subcellular location">
    <subcellularLocation>
        <location evidence="1">Cell inner membrane</location>
        <topology evidence="1">Multi-pass membrane protein</topology>
    </subcellularLocation>
    <subcellularLocation>
        <location evidence="9">Cell membrane</location>
        <topology evidence="9">Multi-pass membrane protein</topology>
    </subcellularLocation>
</comment>
<dbReference type="GO" id="GO:0015920">
    <property type="term" value="P:lipopolysaccharide transport"/>
    <property type="evidence" value="ECO:0007669"/>
    <property type="project" value="TreeGrafter"/>
</dbReference>
<dbReference type="PANTHER" id="PTHR30413">
    <property type="entry name" value="INNER MEMBRANE TRANSPORT PERMEASE"/>
    <property type="match status" value="1"/>
</dbReference>
<reference evidence="11" key="1">
    <citation type="submission" date="2020-10" db="EMBL/GenBank/DDBJ databases">
        <authorList>
            <person name="Gilroy R."/>
        </authorList>
    </citation>
    <scope>NUCLEOTIDE SEQUENCE</scope>
    <source>
        <strain evidence="11">ChiSjej3B21-11622</strain>
    </source>
</reference>
<reference evidence="11" key="2">
    <citation type="journal article" date="2021" name="PeerJ">
        <title>Extensive microbial diversity within the chicken gut microbiome revealed by metagenomics and culture.</title>
        <authorList>
            <person name="Gilroy R."/>
            <person name="Ravi A."/>
            <person name="Getino M."/>
            <person name="Pursley I."/>
            <person name="Horton D.L."/>
            <person name="Alikhan N.F."/>
            <person name="Baker D."/>
            <person name="Gharbi K."/>
            <person name="Hall N."/>
            <person name="Watson M."/>
            <person name="Adriaenssens E.M."/>
            <person name="Foster-Nyarko E."/>
            <person name="Jarju S."/>
            <person name="Secka A."/>
            <person name="Antonio M."/>
            <person name="Oren A."/>
            <person name="Chaudhuri R.R."/>
            <person name="La Ragione R."/>
            <person name="Hildebrand F."/>
            <person name="Pallen M.J."/>
        </authorList>
    </citation>
    <scope>NUCLEOTIDE SEQUENCE</scope>
    <source>
        <strain evidence="11">ChiSjej3B21-11622</strain>
    </source>
</reference>
<evidence type="ECO:0000259" key="10">
    <source>
        <dbReference type="PROSITE" id="PS51012"/>
    </source>
</evidence>
<feature type="transmembrane region" description="Helical" evidence="9">
    <location>
        <begin position="225"/>
        <end position="243"/>
    </location>
</feature>
<evidence type="ECO:0000256" key="3">
    <source>
        <dbReference type="ARBA" id="ARBA00022448"/>
    </source>
</evidence>
<dbReference type="PRINTS" id="PR00164">
    <property type="entry name" value="ABC2TRNSPORT"/>
</dbReference>
<keyword evidence="6 9" id="KW-0812">Transmembrane</keyword>
<feature type="transmembrane region" description="Helical" evidence="9">
    <location>
        <begin position="64"/>
        <end position="85"/>
    </location>
</feature>
<evidence type="ECO:0000256" key="7">
    <source>
        <dbReference type="ARBA" id="ARBA00022989"/>
    </source>
</evidence>
<feature type="transmembrane region" description="Helical" evidence="9">
    <location>
        <begin position="133"/>
        <end position="156"/>
    </location>
</feature>
<comment type="similarity">
    <text evidence="2 9">Belongs to the ABC-2 integral membrane protein family.</text>
</comment>
<dbReference type="PROSITE" id="PS51012">
    <property type="entry name" value="ABC_TM2"/>
    <property type="match status" value="1"/>
</dbReference>
<dbReference type="Proteomes" id="UP000886886">
    <property type="component" value="Unassembled WGS sequence"/>
</dbReference>
<evidence type="ECO:0000256" key="9">
    <source>
        <dbReference type="RuleBase" id="RU361157"/>
    </source>
</evidence>
<evidence type="ECO:0000256" key="8">
    <source>
        <dbReference type="ARBA" id="ARBA00023136"/>
    </source>
</evidence>
<evidence type="ECO:0000256" key="6">
    <source>
        <dbReference type="ARBA" id="ARBA00022692"/>
    </source>
</evidence>
<dbReference type="GO" id="GO:0140359">
    <property type="term" value="F:ABC-type transporter activity"/>
    <property type="evidence" value="ECO:0007669"/>
    <property type="project" value="InterPro"/>
</dbReference>
<proteinExistence type="inferred from homology"/>
<comment type="caution">
    <text evidence="11">The sequence shown here is derived from an EMBL/GenBank/DDBJ whole genome shotgun (WGS) entry which is preliminary data.</text>
</comment>
<evidence type="ECO:0000256" key="2">
    <source>
        <dbReference type="ARBA" id="ARBA00007783"/>
    </source>
</evidence>
<dbReference type="EMBL" id="DVFT01000092">
    <property type="protein sequence ID" value="HIQ96144.1"/>
    <property type="molecule type" value="Genomic_DNA"/>
</dbReference>
<keyword evidence="3 9" id="KW-0813">Transport</keyword>
<dbReference type="GO" id="GO:0043190">
    <property type="term" value="C:ATP-binding cassette (ABC) transporter complex"/>
    <property type="evidence" value="ECO:0007669"/>
    <property type="project" value="InterPro"/>
</dbReference>
<feature type="transmembrane region" description="Helical" evidence="9">
    <location>
        <begin position="168"/>
        <end position="187"/>
    </location>
</feature>
<evidence type="ECO:0000256" key="5">
    <source>
        <dbReference type="ARBA" id="ARBA00022519"/>
    </source>
</evidence>
<dbReference type="AlphaFoldDB" id="A0A9D0ZUT6"/>
<feature type="domain" description="ABC transmembrane type-2" evidence="10">
    <location>
        <begin position="28"/>
        <end position="246"/>
    </location>
</feature>
<dbReference type="PIRSF" id="PIRSF006648">
    <property type="entry name" value="DrrB"/>
    <property type="match status" value="1"/>
</dbReference>
<feature type="transmembrane region" description="Helical" evidence="9">
    <location>
        <begin position="106"/>
        <end position="127"/>
    </location>
</feature>
<name>A0A9D0ZUT6_9FIRM</name>
<feature type="transmembrane region" description="Helical" evidence="9">
    <location>
        <begin position="30"/>
        <end position="52"/>
    </location>
</feature>
<evidence type="ECO:0000313" key="11">
    <source>
        <dbReference type="EMBL" id="HIQ96144.1"/>
    </source>
</evidence>
<evidence type="ECO:0000313" key="12">
    <source>
        <dbReference type="Proteomes" id="UP000886886"/>
    </source>
</evidence>
<dbReference type="InterPro" id="IPR000412">
    <property type="entry name" value="ABC_2_transport"/>
</dbReference>
<accession>A0A9D0ZUT6</accession>
<dbReference type="InterPro" id="IPR013525">
    <property type="entry name" value="ABC2_TM"/>
</dbReference>
<sequence length="254" mass="29080">MKSIKQSVFVVRELVSREIKRKYSRSHLGILWSVLNPLLYMAVLSLIFSAVFRKSIENYPVYYLTGFLLWNFFTLATNGAMTSLVDNKPLLLQMKLPRLIFPTARVLSALVNFCYSLAAYLVILLVFRIPIRVSAAAFPVIVVLTVLFSLGIGFGLSILYSFFGDIRYLYGVLLTLWMYLSALFYPVEILPEGVKSLIRWNPMYSYISGARDCILYGRMPDGGTWFSMILWGVGIFALGWWIFRKGQTKIVEKL</sequence>
<keyword evidence="5" id="KW-0997">Cell inner membrane</keyword>
<protein>
    <recommendedName>
        <fullName evidence="9">Transport permease protein</fullName>
    </recommendedName>
</protein>
<dbReference type="InterPro" id="IPR047817">
    <property type="entry name" value="ABC2_TM_bact-type"/>
</dbReference>
<keyword evidence="8 9" id="KW-0472">Membrane</keyword>
<evidence type="ECO:0000256" key="1">
    <source>
        <dbReference type="ARBA" id="ARBA00004429"/>
    </source>
</evidence>
<gene>
    <name evidence="11" type="ORF">IAB26_06250</name>
</gene>
<dbReference type="Pfam" id="PF01061">
    <property type="entry name" value="ABC2_membrane"/>
    <property type="match status" value="1"/>
</dbReference>